<name>A0AAW6BNP3_9GAMM</name>
<dbReference type="Gene3D" id="3.30.300.30">
    <property type="match status" value="1"/>
</dbReference>
<evidence type="ECO:0000256" key="2">
    <source>
        <dbReference type="ARBA" id="ARBA00022553"/>
    </source>
</evidence>
<dbReference type="PROSITE" id="PS50075">
    <property type="entry name" value="CARRIER"/>
    <property type="match status" value="1"/>
</dbReference>
<dbReference type="FunFam" id="2.30.38.10:FF:000001">
    <property type="entry name" value="Non-ribosomal peptide synthetase PvdI"/>
    <property type="match status" value="1"/>
</dbReference>
<dbReference type="Gene3D" id="3.30.559.10">
    <property type="entry name" value="Chloramphenicol acetyltransferase-like domain"/>
    <property type="match status" value="2"/>
</dbReference>
<evidence type="ECO:0000313" key="6">
    <source>
        <dbReference type="Proteomes" id="UP001212996"/>
    </source>
</evidence>
<dbReference type="SUPFAM" id="SSF56801">
    <property type="entry name" value="Acetyl-CoA synthetase-like"/>
    <property type="match status" value="1"/>
</dbReference>
<gene>
    <name evidence="5" type="ORF">PH362_24955</name>
</gene>
<organism evidence="5 6">
    <name type="scientific">Photorhabdus bodei</name>
    <dbReference type="NCBI Taxonomy" id="2029681"/>
    <lineage>
        <taxon>Bacteria</taxon>
        <taxon>Pseudomonadati</taxon>
        <taxon>Pseudomonadota</taxon>
        <taxon>Gammaproteobacteria</taxon>
        <taxon>Enterobacterales</taxon>
        <taxon>Morganellaceae</taxon>
        <taxon>Photorhabdus</taxon>
    </lineage>
</organism>
<dbReference type="NCBIfam" id="TIGR01746">
    <property type="entry name" value="Thioester-redct"/>
    <property type="match status" value="1"/>
</dbReference>
<dbReference type="Gene3D" id="3.30.559.30">
    <property type="entry name" value="Nonribosomal peptide synthetase, condensation domain"/>
    <property type="match status" value="2"/>
</dbReference>
<evidence type="ECO:0000256" key="1">
    <source>
        <dbReference type="ARBA" id="ARBA00022450"/>
    </source>
</evidence>
<comment type="caution">
    <text evidence="5">The sequence shown here is derived from an EMBL/GenBank/DDBJ whole genome shotgun (WGS) entry which is preliminary data.</text>
</comment>
<dbReference type="SUPFAM" id="SSF52777">
    <property type="entry name" value="CoA-dependent acyltransferases"/>
    <property type="match status" value="3"/>
</dbReference>
<accession>A0AAW6BNP3</accession>
<dbReference type="Pfam" id="PF00550">
    <property type="entry name" value="PP-binding"/>
    <property type="match status" value="1"/>
</dbReference>
<dbReference type="PANTHER" id="PTHR44845">
    <property type="entry name" value="CARRIER DOMAIN-CONTAINING PROTEIN"/>
    <property type="match status" value="1"/>
</dbReference>
<dbReference type="InterPro" id="IPR036291">
    <property type="entry name" value="NAD(P)-bd_dom_sf"/>
</dbReference>
<feature type="domain" description="Carrier" evidence="4">
    <location>
        <begin position="1221"/>
        <end position="1296"/>
    </location>
</feature>
<dbReference type="InterPro" id="IPR013120">
    <property type="entry name" value="FAR_NAD-bd"/>
</dbReference>
<dbReference type="Gene3D" id="3.40.50.720">
    <property type="entry name" value="NAD(P)-binding Rossmann-like Domain"/>
    <property type="match status" value="1"/>
</dbReference>
<dbReference type="InterPro" id="IPR020845">
    <property type="entry name" value="AMP-binding_CS"/>
</dbReference>
<dbReference type="Pfam" id="PF13193">
    <property type="entry name" value="AMP-binding_C"/>
    <property type="match status" value="1"/>
</dbReference>
<evidence type="ECO:0000313" key="5">
    <source>
        <dbReference type="EMBL" id="MDB6375047.1"/>
    </source>
</evidence>
<dbReference type="InterPro" id="IPR023213">
    <property type="entry name" value="CAT-like_dom_sf"/>
</dbReference>
<dbReference type="SUPFAM" id="SSF47336">
    <property type="entry name" value="ACP-like"/>
    <property type="match status" value="1"/>
</dbReference>
<dbReference type="PROSITE" id="PS00455">
    <property type="entry name" value="AMP_BINDING"/>
    <property type="match status" value="1"/>
</dbReference>
<protein>
    <submittedName>
        <fullName evidence="5">Amino acid adenylation domain-containing protein</fullName>
    </submittedName>
</protein>
<dbReference type="InterPro" id="IPR025110">
    <property type="entry name" value="AMP-bd_C"/>
</dbReference>
<evidence type="ECO:0000259" key="4">
    <source>
        <dbReference type="PROSITE" id="PS50075"/>
    </source>
</evidence>
<dbReference type="InterPro" id="IPR010080">
    <property type="entry name" value="Thioester_reductase-like_dom"/>
</dbReference>
<keyword evidence="2" id="KW-0597">Phosphoprotein</keyword>
<dbReference type="FunFam" id="3.40.50.980:FF:000001">
    <property type="entry name" value="Non-ribosomal peptide synthetase"/>
    <property type="match status" value="1"/>
</dbReference>
<keyword evidence="3" id="KW-0436">Ligase</keyword>
<dbReference type="InterPro" id="IPR001242">
    <property type="entry name" value="Condensation_dom"/>
</dbReference>
<dbReference type="Pfam" id="PF00501">
    <property type="entry name" value="AMP-binding"/>
    <property type="match status" value="1"/>
</dbReference>
<dbReference type="InterPro" id="IPR045851">
    <property type="entry name" value="AMP-bd_C_sf"/>
</dbReference>
<dbReference type="PRINTS" id="PR00154">
    <property type="entry name" value="AMPBINDING"/>
</dbReference>
<dbReference type="Pfam" id="PF07993">
    <property type="entry name" value="NAD_binding_4"/>
    <property type="match status" value="1"/>
</dbReference>
<dbReference type="Gene3D" id="1.10.1200.10">
    <property type="entry name" value="ACP-like"/>
    <property type="match status" value="1"/>
</dbReference>
<keyword evidence="1" id="KW-0596">Phosphopantetheine</keyword>
<dbReference type="EMBL" id="JAQMFO010000074">
    <property type="protein sequence ID" value="MDB6375047.1"/>
    <property type="molecule type" value="Genomic_DNA"/>
</dbReference>
<dbReference type="SUPFAM" id="SSF51735">
    <property type="entry name" value="NAD(P)-binding Rossmann-fold domains"/>
    <property type="match status" value="1"/>
</dbReference>
<dbReference type="InterPro" id="IPR020459">
    <property type="entry name" value="AMP-binding"/>
</dbReference>
<dbReference type="NCBIfam" id="TIGR01733">
    <property type="entry name" value="AA-adenyl-dom"/>
    <property type="match status" value="1"/>
</dbReference>
<dbReference type="InterPro" id="IPR000873">
    <property type="entry name" value="AMP-dep_synth/lig_dom"/>
</dbReference>
<dbReference type="Gene3D" id="2.30.38.10">
    <property type="entry name" value="Luciferase, Domain 3"/>
    <property type="match status" value="1"/>
</dbReference>
<dbReference type="CDD" id="cd05930">
    <property type="entry name" value="A_NRPS"/>
    <property type="match status" value="1"/>
</dbReference>
<dbReference type="InterPro" id="IPR010071">
    <property type="entry name" value="AA_adenyl_dom"/>
</dbReference>
<dbReference type="PANTHER" id="PTHR44845:SF6">
    <property type="entry name" value="BETA-ALANINE-ACTIVATING ENZYME"/>
    <property type="match status" value="1"/>
</dbReference>
<dbReference type="Proteomes" id="UP001212996">
    <property type="component" value="Unassembled WGS sequence"/>
</dbReference>
<dbReference type="GO" id="GO:0016874">
    <property type="term" value="F:ligase activity"/>
    <property type="evidence" value="ECO:0007669"/>
    <property type="project" value="UniProtKB-KW"/>
</dbReference>
<evidence type="ECO:0000256" key="3">
    <source>
        <dbReference type="ARBA" id="ARBA00022598"/>
    </source>
</evidence>
<dbReference type="InterPro" id="IPR009081">
    <property type="entry name" value="PP-bd_ACP"/>
</dbReference>
<dbReference type="InterPro" id="IPR036736">
    <property type="entry name" value="ACP-like_sf"/>
</dbReference>
<dbReference type="Pfam" id="PF00668">
    <property type="entry name" value="Condensation"/>
    <property type="match status" value="2"/>
</dbReference>
<dbReference type="RefSeq" id="WP_262978329.1">
    <property type="nucleotide sequence ID" value="NZ_JAQMFO010000074.1"/>
</dbReference>
<reference evidence="5" key="1">
    <citation type="submission" date="2023-01" db="EMBL/GenBank/DDBJ databases">
        <title>Genome sequencing of Photorhabdus bodei 09-20.</title>
        <authorList>
            <person name="Kalindamar S."/>
            <person name="Kumru S."/>
        </authorList>
    </citation>
    <scope>NUCLEOTIDE SEQUENCE</scope>
    <source>
        <strain evidence="5">09-20</strain>
    </source>
</reference>
<dbReference type="Gene3D" id="3.40.50.980">
    <property type="match status" value="2"/>
</dbReference>
<proteinExistence type="predicted"/>
<sequence length="1694" mass="191936">MSKGYESIQGMPLTAAQSGIWVGQALEPTSAKYNTAEYIEFKGSFCLKSFEAASQYVLQNVTTLNVSFKLEDLSLVHGILESKDIENNRISYVDLSSSTSKKNDMLAYMRAQTYLRLAIEIGENYRHSLIKLGDEHYVWYLCIHHIASDGYSFSLIVNAVLDQYKEILSQGKNISLSFDDYTYLEIEEKRYRQSEFFSRDAKYWMEFLLSTESPRSFSTYSIESSDEKISNSTVISARDFNRIKMISNQYKINWDTLLISIIGALFYKYTGIKETVFAFPVANRLGSKVANIPCNHINMVPIKIQIEPLSTLLDLNAALIDQIKVGRKHWRYRYEDLQNDLKSILYRDKLFGPAINVMYFDKNIELDGCQVKPYTLNTGPVDDISFAFIKQRDESVAFILDANPRMYTKADVEKIKTGFIDYIQEIEMRITERIVNNGCTVESLLYWQEALDGYEILNLPINNLRTVQVDSNRRNITLELSDDISNRLRYLALSEETNLFSVLLSAWYVVLSKLTGQTDILVGTKKDTQYHTKANLLIGELVNSLLLRGQLSQTQSVRELVSQVHQIVIGAKAHQDLPFECLVETAGGAQNTSIHCLFQVMFMVEHFDQQSLPYATAFLDENLPSSTNLYLNLFEGPNTIVGRLNFSVSLFNTETIERIVSMYQLVLKQFAETPCTLIQNVFVLSAKERETLLHTWNRTDAAYPHDSTLHQLFEEQVDITPDNIALVFEGEELTYRELNERANRLAHAIRQSYQQQCGQSMPADTLVALYLERSLEMIISILAVLKAGGAYVPISPEYPPERTVFILSDTKTPLLVTQRQYLAVLEELMDDGPGAPLLMAADGEQATEGLPIETPEPVSGSGDLAYVIYTSGTTGQPKGVMIEHRSINNLIKGLINHYPVQPSDVTLLIPNYIFDAFIEEVFVTLLAGAQLVILPSEDILLYSKVQNIINEYSVNRLGATPSWLLAMRDHIKWPQIKIIAGGEVLPPSLRQGNWDIINTYGPTESTITSNTFKLDRWTESNRSVPIGSPLPNYKSYVLNAEARLLPVGVPGELYIGGAGLARGYLNRSELTAERFIDNPFATEEDRAKGYTRLYKTGDLVRWLPDGNLEYLGRNDFQVKIRGFRIELAEIENTLMKHADIGKATVVTQEHNGQLRLVAYLVMNNKNINTETIDDLISHLLPDYMLPEGYIQLESLPLTINGKLDHRALPACQFNDRFAYSAPRNSTEENLCEIWSEVLKRERTGIDDDFFKVGGGSLNVFILRSKIWQRIALDIPVKAFYSQRTIRRMMDNVITERFLCLEDEVAAMKEISFSTAMIRVPDPSQRHIFLTGATGFVGKYILHELLKDKNVNLTCLIRADNKNDGFFRLKSTLENAKLWCEDYIGRITIVNGDLGQEKIGMTSKEYSSLSATVDTIFHCAVHMNHLATYDMIKKINVDGTNHLLHFATQTRVKVFNTLSTVGVFNNRAQDTAEEDTPLDIQKHNSQNGYCSSKWVAEALVLRARAKGLITNIFRLGLISGSRNNPQNDRNQWLGQLLRTCRLTGLAFKGEDIDVSTVPVDFVAKAVIYLSTHSNEHNGNYHIVANTSYTLEKIIEQYNSLCDSKILIVPFSTFIERLKGFRENNKEIPIPFFIKEYLDHKNIELGPVEGLDNIPLKSKSAKIKCEKTTNILIQGGIVEKEISADMIVNYIENELN</sequence>